<organism evidence="1 2">
    <name type="scientific">Paralvinella palmiformis</name>
    <dbReference type="NCBI Taxonomy" id="53620"/>
    <lineage>
        <taxon>Eukaryota</taxon>
        <taxon>Metazoa</taxon>
        <taxon>Spiralia</taxon>
        <taxon>Lophotrochozoa</taxon>
        <taxon>Annelida</taxon>
        <taxon>Polychaeta</taxon>
        <taxon>Sedentaria</taxon>
        <taxon>Canalipalpata</taxon>
        <taxon>Terebellida</taxon>
        <taxon>Terebelliformia</taxon>
        <taxon>Alvinellidae</taxon>
        <taxon>Paralvinella</taxon>
    </lineage>
</organism>
<protein>
    <submittedName>
        <fullName evidence="1">Uncharacterized protein</fullName>
    </submittedName>
</protein>
<proteinExistence type="predicted"/>
<accession>A0AAD9KE05</accession>
<dbReference type="EMBL" id="JAODUP010000009">
    <property type="protein sequence ID" value="KAK2169527.1"/>
    <property type="molecule type" value="Genomic_DNA"/>
</dbReference>
<dbReference type="Proteomes" id="UP001208570">
    <property type="component" value="Unassembled WGS sequence"/>
</dbReference>
<evidence type="ECO:0000313" key="1">
    <source>
        <dbReference type="EMBL" id="KAK2169527.1"/>
    </source>
</evidence>
<gene>
    <name evidence="1" type="ORF">LSH36_9g13019</name>
</gene>
<evidence type="ECO:0000313" key="2">
    <source>
        <dbReference type="Proteomes" id="UP001208570"/>
    </source>
</evidence>
<name>A0AAD9KE05_9ANNE</name>
<keyword evidence="2" id="KW-1185">Reference proteome</keyword>
<sequence length="102" mass="11841">MLPVCVLIRHHSLRSVKFMDLFNHTTCSPYCKSFQVYQLFFTVYNVLATGTQDSSSVTAVFLQPHGSHFIFICRKKKVYLHHRLFTADVSEYFLLLSSFLSV</sequence>
<comment type="caution">
    <text evidence="1">The sequence shown here is derived from an EMBL/GenBank/DDBJ whole genome shotgun (WGS) entry which is preliminary data.</text>
</comment>
<reference evidence="1" key="1">
    <citation type="journal article" date="2023" name="Mol. Biol. Evol.">
        <title>Third-Generation Sequencing Reveals the Adaptive Role of the Epigenome in Three Deep-Sea Polychaetes.</title>
        <authorList>
            <person name="Perez M."/>
            <person name="Aroh O."/>
            <person name="Sun Y."/>
            <person name="Lan Y."/>
            <person name="Juniper S.K."/>
            <person name="Young C.R."/>
            <person name="Angers B."/>
            <person name="Qian P.Y."/>
        </authorList>
    </citation>
    <scope>NUCLEOTIDE SEQUENCE</scope>
    <source>
        <strain evidence="1">P08H-3</strain>
    </source>
</reference>
<dbReference type="AlphaFoldDB" id="A0AAD9KE05"/>